<evidence type="ECO:0000256" key="6">
    <source>
        <dbReference type="PIRNR" id="PIRNR018300"/>
    </source>
</evidence>
<name>A0A4U0WZ29_9PEZI</name>
<evidence type="ECO:0000256" key="3">
    <source>
        <dbReference type="ARBA" id="ARBA00018596"/>
    </source>
</evidence>
<dbReference type="GO" id="GO:0005658">
    <property type="term" value="C:alpha DNA polymerase:primase complex"/>
    <property type="evidence" value="ECO:0007669"/>
    <property type="project" value="TreeGrafter"/>
</dbReference>
<dbReference type="InterPro" id="IPR054300">
    <property type="entry name" value="OB_DPOA2"/>
</dbReference>
<dbReference type="Proteomes" id="UP000309340">
    <property type="component" value="Unassembled WGS sequence"/>
</dbReference>
<dbReference type="STRING" id="329884.A0A4U0WZ29"/>
<dbReference type="InterPro" id="IPR016722">
    <property type="entry name" value="DNA_pol_alpha_bsu"/>
</dbReference>
<evidence type="ECO:0000256" key="5">
    <source>
        <dbReference type="ARBA" id="ARBA00023242"/>
    </source>
</evidence>
<dbReference type="GO" id="GO:0006270">
    <property type="term" value="P:DNA replication initiation"/>
    <property type="evidence" value="ECO:0007669"/>
    <property type="project" value="TreeGrafter"/>
</dbReference>
<dbReference type="Pfam" id="PF22062">
    <property type="entry name" value="OB_DPOA2"/>
    <property type="match status" value="1"/>
</dbReference>
<protein>
    <recommendedName>
        <fullName evidence="3 6">DNA polymerase alpha subunit B</fullName>
    </recommendedName>
</protein>
<sequence>MSDSDNLAELFAPSAGGSLPEDVANELHHILRLLDLSAQELFFKWESYVIKMGVENTNLDSKTARAFKKDLQDALERESRAKGHIVHQSAAKRTAATPRGGGGGDVFGMLDGMVSATPAPRMSAAAKRKANNFDTPAPKSTKSGLNSSPADSKTPAPARETQGVAFESRQNAGEIVQQINDHISAASVPPEPPTEARVKLKANLELPKFAYKTMAMKLSEASEILDDRIDTFTDLIQAHHQLPDSAFGNPAAQSTAEVVAVGRIACDQPNGKLNAASVILETSRRMGAGLRVPLKFDGVGYDLFPGKIIALRGTNVSGEYFAVTEVLPIPPMPLPASTPTELEIHNDRLTGADGEARPLSILVASGPYTTDTDLSFAPLHALLTQAEDQRTDVLVLAGPLLDLEHPIIASGDFEDHLPADAKIEPDRATLNDVFRLLITAPIQRLVQAIPTITVILVPSLRDAISKHVAWPQDRFAKAPLGLPKQVQVVTNPIMLSINEIIFAISTQDVLSELRRENVYQCSKGQAFSDDMLARLTNSVIEQRHFFPVFPPQAREDTMKPTAIPGETAEAGGEQRLAVGASLDIAYLKLAEWINVRPDVLVLPSVLNPFVKVVEGITCINPGTLSKRRGAGHFAAMNVLPRVLSDEERKAGEAVAHNVFERARVDIARV</sequence>
<evidence type="ECO:0000313" key="11">
    <source>
        <dbReference type="Proteomes" id="UP000309340"/>
    </source>
</evidence>
<dbReference type="Pfam" id="PF04042">
    <property type="entry name" value="DNA_pol_E_B"/>
    <property type="match status" value="1"/>
</dbReference>
<evidence type="ECO:0000259" key="9">
    <source>
        <dbReference type="Pfam" id="PF22062"/>
    </source>
</evidence>
<evidence type="ECO:0000256" key="2">
    <source>
        <dbReference type="ARBA" id="ARBA00007299"/>
    </source>
</evidence>
<evidence type="ECO:0000256" key="4">
    <source>
        <dbReference type="ARBA" id="ARBA00022705"/>
    </source>
</evidence>
<dbReference type="AlphaFoldDB" id="A0A4U0WZ29"/>
<feature type="region of interest" description="Disordered" evidence="7">
    <location>
        <begin position="120"/>
        <end position="163"/>
    </location>
</feature>
<feature type="domain" description="DNA polymerase alpha/delta/epsilon subunit B" evidence="8">
    <location>
        <begin position="361"/>
        <end position="611"/>
    </location>
</feature>
<dbReference type="EMBL" id="NAJQ01000529">
    <property type="protein sequence ID" value="TKA68136.1"/>
    <property type="molecule type" value="Genomic_DNA"/>
</dbReference>
<evidence type="ECO:0000259" key="8">
    <source>
        <dbReference type="Pfam" id="PF04042"/>
    </source>
</evidence>
<dbReference type="FunFam" id="3.60.21.60:FF:000008">
    <property type="entry name" value="DNA polymerase alpha subunit B"/>
    <property type="match status" value="1"/>
</dbReference>
<feature type="compositionally biased region" description="Polar residues" evidence="7">
    <location>
        <begin position="132"/>
        <end position="151"/>
    </location>
</feature>
<comment type="similarity">
    <text evidence="2 6">Belongs to the DNA polymerase alpha subunit B family.</text>
</comment>
<reference evidence="10 11" key="1">
    <citation type="submission" date="2017-03" db="EMBL/GenBank/DDBJ databases">
        <title>Genomes of endolithic fungi from Antarctica.</title>
        <authorList>
            <person name="Coleine C."/>
            <person name="Masonjones S."/>
            <person name="Stajich J.E."/>
        </authorList>
    </citation>
    <scope>NUCLEOTIDE SEQUENCE [LARGE SCALE GENOMIC DNA]</scope>
    <source>
        <strain evidence="10 11">CCFEE 5184</strain>
    </source>
</reference>
<feature type="domain" description="DNA polymerase alpha subunit B OB" evidence="9">
    <location>
        <begin position="222"/>
        <end position="328"/>
    </location>
</feature>
<keyword evidence="11" id="KW-1185">Reference proteome</keyword>
<evidence type="ECO:0000256" key="7">
    <source>
        <dbReference type="SAM" id="MobiDB-lite"/>
    </source>
</evidence>
<keyword evidence="4 6" id="KW-0235">DNA replication</keyword>
<gene>
    <name evidence="10" type="ORF">B0A55_06956</name>
</gene>
<keyword evidence="5 6" id="KW-0539">Nucleus</keyword>
<organism evidence="10 11">
    <name type="scientific">Friedmanniomyces simplex</name>
    <dbReference type="NCBI Taxonomy" id="329884"/>
    <lineage>
        <taxon>Eukaryota</taxon>
        <taxon>Fungi</taxon>
        <taxon>Dikarya</taxon>
        <taxon>Ascomycota</taxon>
        <taxon>Pezizomycotina</taxon>
        <taxon>Dothideomycetes</taxon>
        <taxon>Dothideomycetidae</taxon>
        <taxon>Mycosphaerellales</taxon>
        <taxon>Teratosphaeriaceae</taxon>
        <taxon>Friedmanniomyces</taxon>
    </lineage>
</organism>
<dbReference type="GO" id="GO:0003677">
    <property type="term" value="F:DNA binding"/>
    <property type="evidence" value="ECO:0007669"/>
    <property type="project" value="InterPro"/>
</dbReference>
<comment type="function">
    <text evidence="6">Accessory subunit of the DNA polymerase alpha complex (also known as the alpha DNA polymerase-primase complex) which plays an essential role in the initiation of DNA synthesis.</text>
</comment>
<comment type="caution">
    <text evidence="10">The sequence shown here is derived from an EMBL/GenBank/DDBJ whole genome shotgun (WGS) entry which is preliminary data.</text>
</comment>
<dbReference type="Gene3D" id="3.60.21.60">
    <property type="match status" value="2"/>
</dbReference>
<evidence type="ECO:0000256" key="1">
    <source>
        <dbReference type="ARBA" id="ARBA00004123"/>
    </source>
</evidence>
<evidence type="ECO:0000313" key="10">
    <source>
        <dbReference type="EMBL" id="TKA68136.1"/>
    </source>
</evidence>
<dbReference type="InterPro" id="IPR007185">
    <property type="entry name" value="DNA_pol_a/d/e_bsu"/>
</dbReference>
<feature type="region of interest" description="Disordered" evidence="7">
    <location>
        <begin position="79"/>
        <end position="103"/>
    </location>
</feature>
<accession>A0A4U0WZ29</accession>
<dbReference type="PANTHER" id="PTHR23061:SF12">
    <property type="entry name" value="DNA POLYMERASE ALPHA SUBUNIT B"/>
    <property type="match status" value="1"/>
</dbReference>
<comment type="subcellular location">
    <subcellularLocation>
        <location evidence="1 6">Nucleus</location>
    </subcellularLocation>
</comment>
<proteinExistence type="inferred from homology"/>
<dbReference type="PANTHER" id="PTHR23061">
    <property type="entry name" value="DNA POLYMERASE 2 ALPHA 70 KDA SUBUNIT"/>
    <property type="match status" value="1"/>
</dbReference>
<dbReference type="PIRSF" id="PIRSF018300">
    <property type="entry name" value="DNA_pol_alph_2"/>
    <property type="match status" value="1"/>
</dbReference>
<dbReference type="FunFam" id="3.60.21.60:FF:000005">
    <property type="entry name" value="DNA polymerase alpha subunit B"/>
    <property type="match status" value="1"/>
</dbReference>
<dbReference type="OrthoDB" id="336885at2759"/>